<dbReference type="HOGENOM" id="CLU_212308_0_0_1"/>
<evidence type="ECO:0000313" key="1">
    <source>
        <dbReference type="EMBL" id="KIN07800.1"/>
    </source>
</evidence>
<gene>
    <name evidence="1" type="ORF">OIDMADRAFT_37186</name>
</gene>
<keyword evidence="2" id="KW-1185">Reference proteome</keyword>
<dbReference type="InParanoid" id="A0A0C3HY42"/>
<proteinExistence type="predicted"/>
<evidence type="ECO:0000313" key="2">
    <source>
        <dbReference type="Proteomes" id="UP000054321"/>
    </source>
</evidence>
<dbReference type="OrthoDB" id="4596934at2759"/>
<reference evidence="2" key="2">
    <citation type="submission" date="2015-01" db="EMBL/GenBank/DDBJ databases">
        <title>Evolutionary Origins and Diversification of the Mycorrhizal Mutualists.</title>
        <authorList>
            <consortium name="DOE Joint Genome Institute"/>
            <consortium name="Mycorrhizal Genomics Consortium"/>
            <person name="Kohler A."/>
            <person name="Kuo A."/>
            <person name="Nagy L.G."/>
            <person name="Floudas D."/>
            <person name="Copeland A."/>
            <person name="Barry K.W."/>
            <person name="Cichocki N."/>
            <person name="Veneault-Fourrey C."/>
            <person name="LaButti K."/>
            <person name="Lindquist E.A."/>
            <person name="Lipzen A."/>
            <person name="Lundell T."/>
            <person name="Morin E."/>
            <person name="Murat C."/>
            <person name="Riley R."/>
            <person name="Ohm R."/>
            <person name="Sun H."/>
            <person name="Tunlid A."/>
            <person name="Henrissat B."/>
            <person name="Grigoriev I.V."/>
            <person name="Hibbett D.S."/>
            <person name="Martin F."/>
        </authorList>
    </citation>
    <scope>NUCLEOTIDE SEQUENCE [LARGE SCALE GENOMIC DNA]</scope>
    <source>
        <strain evidence="2">Zn</strain>
    </source>
</reference>
<organism evidence="1 2">
    <name type="scientific">Oidiodendron maius (strain Zn)</name>
    <dbReference type="NCBI Taxonomy" id="913774"/>
    <lineage>
        <taxon>Eukaryota</taxon>
        <taxon>Fungi</taxon>
        <taxon>Dikarya</taxon>
        <taxon>Ascomycota</taxon>
        <taxon>Pezizomycotina</taxon>
        <taxon>Leotiomycetes</taxon>
        <taxon>Leotiomycetes incertae sedis</taxon>
        <taxon>Myxotrichaceae</taxon>
        <taxon>Oidiodendron</taxon>
    </lineage>
</organism>
<name>A0A0C3HY42_OIDMZ</name>
<dbReference type="AlphaFoldDB" id="A0A0C3HY42"/>
<accession>A0A0C3HY42</accession>
<protein>
    <submittedName>
        <fullName evidence="1">Uncharacterized protein</fullName>
    </submittedName>
</protein>
<reference evidence="1 2" key="1">
    <citation type="submission" date="2014-04" db="EMBL/GenBank/DDBJ databases">
        <authorList>
            <consortium name="DOE Joint Genome Institute"/>
            <person name="Kuo A."/>
            <person name="Martino E."/>
            <person name="Perotto S."/>
            <person name="Kohler A."/>
            <person name="Nagy L.G."/>
            <person name="Floudas D."/>
            <person name="Copeland A."/>
            <person name="Barry K.W."/>
            <person name="Cichocki N."/>
            <person name="Veneault-Fourrey C."/>
            <person name="LaButti K."/>
            <person name="Lindquist E.A."/>
            <person name="Lipzen A."/>
            <person name="Lundell T."/>
            <person name="Morin E."/>
            <person name="Murat C."/>
            <person name="Sun H."/>
            <person name="Tunlid A."/>
            <person name="Henrissat B."/>
            <person name="Grigoriev I.V."/>
            <person name="Hibbett D.S."/>
            <person name="Martin F."/>
            <person name="Nordberg H.P."/>
            <person name="Cantor M.N."/>
            <person name="Hua S.X."/>
        </authorList>
    </citation>
    <scope>NUCLEOTIDE SEQUENCE [LARGE SCALE GENOMIC DNA]</scope>
    <source>
        <strain evidence="1 2">Zn</strain>
    </source>
</reference>
<sequence>MAVPSHCSHSFNLLKSESTLIQWVCAICHSGPHWHIFECKYCKLKTCRPCAAKA</sequence>
<dbReference type="Proteomes" id="UP000054321">
    <property type="component" value="Unassembled WGS sequence"/>
</dbReference>
<dbReference type="EMBL" id="KN832870">
    <property type="protein sequence ID" value="KIN07800.1"/>
    <property type="molecule type" value="Genomic_DNA"/>
</dbReference>